<evidence type="ECO:0000256" key="3">
    <source>
        <dbReference type="ARBA" id="ARBA00023125"/>
    </source>
</evidence>
<name>A0A2A3MF96_9PSED</name>
<proteinExistence type="inferred from homology"/>
<reference evidence="6 7" key="1">
    <citation type="submission" date="2017-09" db="EMBL/GenBank/DDBJ databases">
        <title>Pseudomonas abyssi sp. nov. isolated from Abyssopelagic Water.</title>
        <authorList>
            <person name="Wei Y."/>
        </authorList>
    </citation>
    <scope>NUCLEOTIDE SEQUENCE [LARGE SCALE GENOMIC DNA]</scope>
    <source>
        <strain evidence="6 7">MT5</strain>
    </source>
</reference>
<keyword evidence="3" id="KW-0238">DNA-binding</keyword>
<dbReference type="PANTHER" id="PTHR43140:SF1">
    <property type="entry name" value="TYPE I RESTRICTION ENZYME ECOKI SPECIFICITY SUBUNIT"/>
    <property type="match status" value="1"/>
</dbReference>
<evidence type="ECO:0000256" key="1">
    <source>
        <dbReference type="ARBA" id="ARBA00010923"/>
    </source>
</evidence>
<keyword evidence="6" id="KW-0540">Nuclease</keyword>
<dbReference type="InterPro" id="IPR051212">
    <property type="entry name" value="Type-I_RE_S_subunit"/>
</dbReference>
<dbReference type="Proteomes" id="UP000242313">
    <property type="component" value="Unassembled WGS sequence"/>
</dbReference>
<keyword evidence="7" id="KW-1185">Reference proteome</keyword>
<dbReference type="InterPro" id="IPR000055">
    <property type="entry name" value="Restrct_endonuc_typeI_TRD"/>
</dbReference>
<dbReference type="Pfam" id="PF01420">
    <property type="entry name" value="Methylase_S"/>
    <property type="match status" value="2"/>
</dbReference>
<dbReference type="InterPro" id="IPR044946">
    <property type="entry name" value="Restrct_endonuc_typeI_TRD_sf"/>
</dbReference>
<keyword evidence="4" id="KW-0175">Coiled coil</keyword>
<keyword evidence="6" id="KW-0378">Hydrolase</keyword>
<sequence length="475" mass="52515">MSELPESWVQTTLGQVVNYAHNETVDPAEMQPEAWLLELEDIECDTGKVLERKTVGARAPKSTKNRFYAGDVLYGKLRPYLNKVVRADKDGFCSSEIIAISPGPIDANYLFYSMRAPCFIEYVSSVSHGMRMPRLGTQQAKEAPFTLPPAAEQTRIAAKLDELLAQVDTLKARIDGIPALLKRFRQSVLAAAVSGRLTEEWRSMSPERRAEQTIKTLKAARPAKEQEHTPVFFEELPHIPENWEWASLGFLVSPDEALCYGVVQPGTDDPDGVYLIRAGDLKSGSVDTSQLRKISVDTHNEYRRSQVKGGEILVTVVGAGIGETAIIPAECAGFNIARAVAKLPIREVSAKYVYLWLSTSLALSWMKGSSREVARPTLNLEQLRALPVPIPDGSEQTEIVRRVEQLFAFADQLEARVAAAQERIDKLTQSILAKAFRGELVPQDPNDEPASVLLERIKAQRAAAPKAKRGRKAKA</sequence>
<evidence type="ECO:0000313" key="7">
    <source>
        <dbReference type="Proteomes" id="UP000242313"/>
    </source>
</evidence>
<dbReference type="RefSeq" id="WP_096005573.1">
    <property type="nucleotide sequence ID" value="NZ_NTMR01000019.1"/>
</dbReference>
<evidence type="ECO:0000256" key="4">
    <source>
        <dbReference type="SAM" id="Coils"/>
    </source>
</evidence>
<evidence type="ECO:0000256" key="2">
    <source>
        <dbReference type="ARBA" id="ARBA00022747"/>
    </source>
</evidence>
<dbReference type="SUPFAM" id="SSF116734">
    <property type="entry name" value="DNA methylase specificity domain"/>
    <property type="match status" value="2"/>
</dbReference>
<dbReference type="GO" id="GO:0003677">
    <property type="term" value="F:DNA binding"/>
    <property type="evidence" value="ECO:0007669"/>
    <property type="project" value="UniProtKB-KW"/>
</dbReference>
<comment type="similarity">
    <text evidence="1">Belongs to the type-I restriction system S methylase family.</text>
</comment>
<feature type="coiled-coil region" evidence="4">
    <location>
        <begin position="403"/>
        <end position="430"/>
    </location>
</feature>
<protein>
    <submittedName>
        <fullName evidence="6">Restriction endonuclease subunit S</fullName>
    </submittedName>
</protein>
<dbReference type="EMBL" id="NTMR01000019">
    <property type="protein sequence ID" value="PBK03489.1"/>
    <property type="molecule type" value="Genomic_DNA"/>
</dbReference>
<dbReference type="GO" id="GO:0004519">
    <property type="term" value="F:endonuclease activity"/>
    <property type="evidence" value="ECO:0007669"/>
    <property type="project" value="UniProtKB-KW"/>
</dbReference>
<comment type="caution">
    <text evidence="6">The sequence shown here is derived from an EMBL/GenBank/DDBJ whole genome shotgun (WGS) entry which is preliminary data.</text>
</comment>
<evidence type="ECO:0000313" key="6">
    <source>
        <dbReference type="EMBL" id="PBK03489.1"/>
    </source>
</evidence>
<dbReference type="PANTHER" id="PTHR43140">
    <property type="entry name" value="TYPE-1 RESTRICTION ENZYME ECOKI SPECIFICITY PROTEIN"/>
    <property type="match status" value="1"/>
</dbReference>
<gene>
    <name evidence="6" type="ORF">CNQ84_14590</name>
</gene>
<evidence type="ECO:0000259" key="5">
    <source>
        <dbReference type="Pfam" id="PF01420"/>
    </source>
</evidence>
<dbReference type="AlphaFoldDB" id="A0A2A3MF96"/>
<keyword evidence="6" id="KW-0255">Endonuclease</keyword>
<dbReference type="Gene3D" id="3.90.220.20">
    <property type="entry name" value="DNA methylase specificity domains"/>
    <property type="match status" value="2"/>
</dbReference>
<organism evidence="6 7">
    <name type="scientific">Pseudomonas abyssi</name>
    <dbReference type="NCBI Taxonomy" id="170540"/>
    <lineage>
        <taxon>Bacteria</taxon>
        <taxon>Pseudomonadati</taxon>
        <taxon>Pseudomonadota</taxon>
        <taxon>Gammaproteobacteria</taxon>
        <taxon>Pseudomonadales</taxon>
        <taxon>Pseudomonadaceae</taxon>
        <taxon>Pseudomonas</taxon>
    </lineage>
</organism>
<feature type="domain" description="Type I restriction modification DNA specificity" evidence="5">
    <location>
        <begin position="276"/>
        <end position="415"/>
    </location>
</feature>
<feature type="domain" description="Type I restriction modification DNA specificity" evidence="5">
    <location>
        <begin position="64"/>
        <end position="177"/>
    </location>
</feature>
<dbReference type="CDD" id="cd17256">
    <property type="entry name" value="RMtype1_S_EcoJA65PI-TRD1-CR1_like"/>
    <property type="match status" value="1"/>
</dbReference>
<dbReference type="GO" id="GO:0009307">
    <property type="term" value="P:DNA restriction-modification system"/>
    <property type="evidence" value="ECO:0007669"/>
    <property type="project" value="UniProtKB-KW"/>
</dbReference>
<accession>A0A2A3MF96</accession>
<keyword evidence="2" id="KW-0680">Restriction system</keyword>